<evidence type="ECO:0000256" key="3">
    <source>
        <dbReference type="ARBA" id="ARBA00022538"/>
    </source>
</evidence>
<keyword evidence="6 11" id="KW-0067">ATP-binding</keyword>
<keyword evidence="4 11" id="KW-0812">Transmembrane</keyword>
<protein>
    <recommendedName>
        <fullName evidence="11">Potassium-transporting ATPase KdpC subunit</fullName>
    </recommendedName>
    <alternativeName>
        <fullName evidence="11">ATP phosphohydrolase [potassium-transporting] C chain</fullName>
    </alternativeName>
    <alternativeName>
        <fullName evidence="11">Potassium-binding and translocating subunit C</fullName>
    </alternativeName>
    <alternativeName>
        <fullName evidence="11">Potassium-translocating ATPase C chain</fullName>
    </alternativeName>
</protein>
<evidence type="ECO:0000256" key="5">
    <source>
        <dbReference type="ARBA" id="ARBA00022741"/>
    </source>
</evidence>
<evidence type="ECO:0000313" key="12">
    <source>
        <dbReference type="EMBL" id="ABY22658.1"/>
    </source>
</evidence>
<comment type="subcellular location">
    <subcellularLocation>
        <location evidence="11">Cell membrane</location>
        <topology evidence="11">Single-pass membrane protein</topology>
    </subcellularLocation>
</comment>
<keyword evidence="9 11" id="KW-0406">Ion transport</keyword>
<dbReference type="Pfam" id="PF02669">
    <property type="entry name" value="KdpC"/>
    <property type="match status" value="1"/>
</dbReference>
<keyword evidence="7 11" id="KW-0630">Potassium</keyword>
<dbReference type="KEGG" id="rsa:RSal33209_0915"/>
<comment type="function">
    <text evidence="11">Part of the high-affinity ATP-driven potassium transport (or Kdp) system, which catalyzes the hydrolysis of ATP coupled with the electrogenic transport of potassium into the cytoplasm. This subunit acts as a catalytic chaperone that increases the ATP-binding affinity of the ATP-hydrolyzing subunit KdpB by the formation of a transient KdpB/KdpC/ATP ternary complex.</text>
</comment>
<dbReference type="GO" id="GO:0005886">
    <property type="term" value="C:plasma membrane"/>
    <property type="evidence" value="ECO:0007669"/>
    <property type="project" value="UniProtKB-SubCell"/>
</dbReference>
<keyword evidence="8 11" id="KW-1133">Transmembrane helix</keyword>
<dbReference type="GO" id="GO:0008556">
    <property type="term" value="F:P-type potassium transmembrane transporter activity"/>
    <property type="evidence" value="ECO:0007669"/>
    <property type="project" value="InterPro"/>
</dbReference>
<dbReference type="HAMAP" id="MF_00276">
    <property type="entry name" value="KdpC"/>
    <property type="match status" value="1"/>
</dbReference>
<dbReference type="Proteomes" id="UP000002007">
    <property type="component" value="Chromosome"/>
</dbReference>
<accession>A9WQL6</accession>
<evidence type="ECO:0000256" key="2">
    <source>
        <dbReference type="ARBA" id="ARBA00022475"/>
    </source>
</evidence>
<dbReference type="GO" id="GO:0016787">
    <property type="term" value="F:hydrolase activity"/>
    <property type="evidence" value="ECO:0007669"/>
    <property type="project" value="UniProtKB-KW"/>
</dbReference>
<dbReference type="AlphaFoldDB" id="A9WQL6"/>
<gene>
    <name evidence="11" type="primary">kdpC</name>
    <name evidence="12" type="ordered locus">RSal33209_0915</name>
</gene>
<dbReference type="RefSeq" id="WP_012244353.1">
    <property type="nucleotide sequence ID" value="NC_010168.1"/>
</dbReference>
<reference evidence="13" key="1">
    <citation type="journal article" date="2008" name="J. Bacteriol.">
        <title>Genome sequence of the fish pathogen Renibacterium salmoninarum suggests reductive evolution away from an environmental Arthrobacter ancestor.</title>
        <authorList>
            <person name="Wiens G.D."/>
            <person name="Rockey D.D."/>
            <person name="Wu Z."/>
            <person name="Chang J."/>
            <person name="Levy R."/>
            <person name="Crane S."/>
            <person name="Chen D.S."/>
            <person name="Capri G.R."/>
            <person name="Burnett J.R."/>
            <person name="Sudheesh P.S."/>
            <person name="Schipma M.J."/>
            <person name="Burd H."/>
            <person name="Bhattacharyya A."/>
            <person name="Rhodes L.D."/>
            <person name="Kaul R."/>
            <person name="Strom M.S."/>
        </authorList>
    </citation>
    <scope>NUCLEOTIDE SEQUENCE [LARGE SCALE GENOMIC DNA]</scope>
    <source>
        <strain evidence="13">ATCC 33209 / DSM 20767 / JCM 11484 / NBRC 15589 / NCIMB 2235</strain>
    </source>
</reference>
<keyword evidence="12" id="KW-0378">Hydrolase</keyword>
<evidence type="ECO:0000256" key="9">
    <source>
        <dbReference type="ARBA" id="ARBA00023065"/>
    </source>
</evidence>
<evidence type="ECO:0000256" key="6">
    <source>
        <dbReference type="ARBA" id="ARBA00022840"/>
    </source>
</evidence>
<name>A9WQL6_RENSM</name>
<evidence type="ECO:0000256" key="11">
    <source>
        <dbReference type="HAMAP-Rule" id="MF_00276"/>
    </source>
</evidence>
<evidence type="ECO:0000256" key="1">
    <source>
        <dbReference type="ARBA" id="ARBA00022448"/>
    </source>
</evidence>
<dbReference type="PIRSF" id="PIRSF001296">
    <property type="entry name" value="K_ATPase_KdpC"/>
    <property type="match status" value="1"/>
</dbReference>
<comment type="similarity">
    <text evidence="11">Belongs to the KdpC family.</text>
</comment>
<keyword evidence="13" id="KW-1185">Reference proteome</keyword>
<proteinExistence type="inferred from homology"/>
<evidence type="ECO:0000256" key="10">
    <source>
        <dbReference type="ARBA" id="ARBA00023136"/>
    </source>
</evidence>
<evidence type="ECO:0000256" key="4">
    <source>
        <dbReference type="ARBA" id="ARBA00022692"/>
    </source>
</evidence>
<dbReference type="STRING" id="288705.RSal33209_0915"/>
<dbReference type="eggNOG" id="COG2156">
    <property type="taxonomic scope" value="Bacteria"/>
</dbReference>
<dbReference type="PANTHER" id="PTHR30042">
    <property type="entry name" value="POTASSIUM-TRANSPORTING ATPASE C CHAIN"/>
    <property type="match status" value="1"/>
</dbReference>
<comment type="subunit">
    <text evidence="11">The system is composed of three essential subunits: KdpA, KdpB and KdpC.</text>
</comment>
<dbReference type="GO" id="GO:0005524">
    <property type="term" value="F:ATP binding"/>
    <property type="evidence" value="ECO:0007669"/>
    <property type="project" value="UniProtKB-UniRule"/>
</dbReference>
<dbReference type="EMBL" id="CP000910">
    <property type="protein sequence ID" value="ABY22658.1"/>
    <property type="molecule type" value="Genomic_DNA"/>
</dbReference>
<keyword evidence="3 11" id="KW-0633">Potassium transport</keyword>
<dbReference type="NCBIfam" id="NF001454">
    <property type="entry name" value="PRK00315.1"/>
    <property type="match status" value="1"/>
</dbReference>
<sequence>MNTFTSYLRQFGTAFRLLIAATVVLGLGYPAVVWGIGQLAFPNQANGSIVSVNGQQAASSLIAQSPKDGLGPEWFHPRPSAVNWDPASSRASNLGPNDPKLAESIETLRAQIAEDENVSESKVPMDALTASGSGLDPQISLAYAQLQIPRIADKTGLSETALQDLVSKNTTSELESLLGQQSVNVTKLNIDLAAAVKK</sequence>
<dbReference type="PANTHER" id="PTHR30042:SF2">
    <property type="entry name" value="POTASSIUM-TRANSPORTING ATPASE KDPC SUBUNIT"/>
    <property type="match status" value="1"/>
</dbReference>
<organism evidence="12 13">
    <name type="scientific">Renibacterium salmoninarum (strain ATCC 33209 / DSM 20767 / JCM 11484 / NBRC 15589 / NCIMB 2235)</name>
    <dbReference type="NCBI Taxonomy" id="288705"/>
    <lineage>
        <taxon>Bacteria</taxon>
        <taxon>Bacillati</taxon>
        <taxon>Actinomycetota</taxon>
        <taxon>Actinomycetes</taxon>
        <taxon>Micrococcales</taxon>
        <taxon>Micrococcaceae</taxon>
        <taxon>Renibacterium</taxon>
    </lineage>
</organism>
<keyword evidence="1 11" id="KW-0813">Transport</keyword>
<dbReference type="HOGENOM" id="CLU_077094_0_0_11"/>
<keyword evidence="10 11" id="KW-0472">Membrane</keyword>
<evidence type="ECO:0000256" key="8">
    <source>
        <dbReference type="ARBA" id="ARBA00022989"/>
    </source>
</evidence>
<keyword evidence="2 11" id="KW-1003">Cell membrane</keyword>
<evidence type="ECO:0000256" key="7">
    <source>
        <dbReference type="ARBA" id="ARBA00022958"/>
    </source>
</evidence>
<keyword evidence="5 11" id="KW-0547">Nucleotide-binding</keyword>
<dbReference type="InterPro" id="IPR003820">
    <property type="entry name" value="KdpC"/>
</dbReference>
<evidence type="ECO:0000313" key="13">
    <source>
        <dbReference type="Proteomes" id="UP000002007"/>
    </source>
</evidence>